<name>A0A9E7E158_9CAUD</name>
<evidence type="ECO:0000313" key="2">
    <source>
        <dbReference type="Proteomes" id="UP001056608"/>
    </source>
</evidence>
<sequence>MRRNIKRSHAVNTLVIRPKFGKMAHMMTRKIFRVKRKICLTGETPRPSLRFHDGPSPSGKAPGFDPGIRWFDSNRPSHFTQRRNSRMNDATPVNLGEEKSFDYIAEANVTASNNYHGDLVPLYWFQGALFNAIKAIEELDRIKKTLFYGRELTGLPEHQPITTGCQHLPGMVDPEDLKRGELLLHSLWAPQPKRANCWKCCLTFCSMVRSLMT</sequence>
<evidence type="ECO:0000313" key="1">
    <source>
        <dbReference type="EMBL" id="URA06964.1"/>
    </source>
</evidence>
<dbReference type="Proteomes" id="UP001056608">
    <property type="component" value="Segment"/>
</dbReference>
<dbReference type="AntiFam" id="ANF00013">
    <property type="entry name" value="tRNA translation"/>
</dbReference>
<keyword evidence="2" id="KW-1185">Reference proteome</keyword>
<gene>
    <name evidence="1" type="ORF">Pfeifenkraut_BL30067</name>
</gene>
<dbReference type="EMBL" id="ON189044">
    <property type="protein sequence ID" value="URA06964.1"/>
    <property type="molecule type" value="Genomic_DNA"/>
</dbReference>
<reference evidence="1" key="1">
    <citation type="journal article" date="2022" name="Viruses">
        <title>Isolation of novel Xanthomonas phages for the plant pathogens X. translucens and X. campestris.</title>
        <authorList>
            <person name="Erdrich S.H."/>
            <person name="Sharma V."/>
            <person name="Schurr U."/>
            <person name="Arsova B."/>
            <person name="Frunzke J."/>
        </authorList>
    </citation>
    <scope>NUCLEOTIDE SEQUENCE</scope>
</reference>
<protein>
    <submittedName>
        <fullName evidence="1">Uncharacterized protein</fullName>
    </submittedName>
</protein>
<organism evidence="1 2">
    <name type="scientific">Xanthomonas phage Pfeifenkraut</name>
    <dbReference type="NCBI Taxonomy" id="2939132"/>
    <lineage>
        <taxon>Viruses</taxon>
        <taxon>Duplodnaviria</taxon>
        <taxon>Heunggongvirae</taxon>
        <taxon>Uroviricota</taxon>
        <taxon>Caudoviricetes</taxon>
        <taxon>Stanbaylleyvirinae</taxon>
        <taxon>Shirevirus</taxon>
        <taxon>Shirevirus pfeifenkraut</taxon>
    </lineage>
</organism>
<accession>A0A9E7E158</accession>
<proteinExistence type="predicted"/>